<feature type="compositionally biased region" description="Polar residues" evidence="1">
    <location>
        <begin position="511"/>
        <end position="530"/>
    </location>
</feature>
<feature type="compositionally biased region" description="Polar residues" evidence="1">
    <location>
        <begin position="476"/>
        <end position="490"/>
    </location>
</feature>
<dbReference type="Proteomes" id="UP000655225">
    <property type="component" value="Unassembled WGS sequence"/>
</dbReference>
<feature type="compositionally biased region" description="Basic and acidic residues" evidence="1">
    <location>
        <begin position="82"/>
        <end position="91"/>
    </location>
</feature>
<feature type="region of interest" description="Disordered" evidence="1">
    <location>
        <begin position="590"/>
        <end position="610"/>
    </location>
</feature>
<dbReference type="OrthoDB" id="611606at2759"/>
<gene>
    <name evidence="2" type="ORF">HHK36_000066</name>
</gene>
<feature type="compositionally biased region" description="Acidic residues" evidence="1">
    <location>
        <begin position="683"/>
        <end position="693"/>
    </location>
</feature>
<evidence type="ECO:0000313" key="3">
    <source>
        <dbReference type="Proteomes" id="UP000655225"/>
    </source>
</evidence>
<organism evidence="2 3">
    <name type="scientific">Tetracentron sinense</name>
    <name type="common">Spur-leaf</name>
    <dbReference type="NCBI Taxonomy" id="13715"/>
    <lineage>
        <taxon>Eukaryota</taxon>
        <taxon>Viridiplantae</taxon>
        <taxon>Streptophyta</taxon>
        <taxon>Embryophyta</taxon>
        <taxon>Tracheophyta</taxon>
        <taxon>Spermatophyta</taxon>
        <taxon>Magnoliopsida</taxon>
        <taxon>Trochodendrales</taxon>
        <taxon>Trochodendraceae</taxon>
        <taxon>Tetracentron</taxon>
    </lineage>
</organism>
<feature type="compositionally biased region" description="Basic and acidic residues" evidence="1">
    <location>
        <begin position="869"/>
        <end position="883"/>
    </location>
</feature>
<feature type="region of interest" description="Disordered" evidence="1">
    <location>
        <begin position="1160"/>
        <end position="1181"/>
    </location>
</feature>
<feature type="region of interest" description="Disordered" evidence="1">
    <location>
        <begin position="508"/>
        <end position="548"/>
    </location>
</feature>
<dbReference type="PANTHER" id="PTHR34962:SF1">
    <property type="entry name" value="EMBRYO DEFECTIVE 1703-RELATED"/>
    <property type="match status" value="1"/>
</dbReference>
<protein>
    <submittedName>
        <fullName evidence="2">Uncharacterized protein</fullName>
    </submittedName>
</protein>
<accession>A0A835DQH5</accession>
<evidence type="ECO:0000313" key="2">
    <source>
        <dbReference type="EMBL" id="KAF8412111.1"/>
    </source>
</evidence>
<dbReference type="AlphaFoldDB" id="A0A835DQH5"/>
<evidence type="ECO:0000256" key="1">
    <source>
        <dbReference type="SAM" id="MobiDB-lite"/>
    </source>
</evidence>
<feature type="compositionally biased region" description="Basic and acidic residues" evidence="1">
    <location>
        <begin position="532"/>
        <end position="548"/>
    </location>
</feature>
<feature type="region of interest" description="Disordered" evidence="1">
    <location>
        <begin position="76"/>
        <end position="100"/>
    </location>
</feature>
<comment type="caution">
    <text evidence="2">The sequence shown here is derived from an EMBL/GenBank/DDBJ whole genome shotgun (WGS) entry which is preliminary data.</text>
</comment>
<proteinExistence type="predicted"/>
<feature type="region of interest" description="Disordered" evidence="1">
    <location>
        <begin position="445"/>
        <end position="490"/>
    </location>
</feature>
<reference evidence="2 3" key="1">
    <citation type="submission" date="2020-04" db="EMBL/GenBank/DDBJ databases">
        <title>Plant Genome Project.</title>
        <authorList>
            <person name="Zhang R.-G."/>
        </authorList>
    </citation>
    <scope>NUCLEOTIDE SEQUENCE [LARGE SCALE GENOMIC DNA]</scope>
    <source>
        <strain evidence="2">YNK0</strain>
        <tissue evidence="2">Leaf</tissue>
    </source>
</reference>
<feature type="region of interest" description="Disordered" evidence="1">
    <location>
        <begin position="675"/>
        <end position="715"/>
    </location>
</feature>
<dbReference type="PANTHER" id="PTHR34962">
    <property type="entry name" value="EMBRYO DEFECTIVE 1703-RELATED"/>
    <property type="match status" value="1"/>
</dbReference>
<dbReference type="OMA" id="EYWGIGS"/>
<feature type="region of interest" description="Disordered" evidence="1">
    <location>
        <begin position="869"/>
        <end position="911"/>
    </location>
</feature>
<feature type="compositionally biased region" description="Basic and acidic residues" evidence="1">
    <location>
        <begin position="590"/>
        <end position="600"/>
    </location>
</feature>
<name>A0A835DQH5_TETSI</name>
<keyword evidence="3" id="KW-1185">Reference proteome</keyword>
<dbReference type="EMBL" id="JABCRI010000001">
    <property type="protein sequence ID" value="KAF8412111.1"/>
    <property type="molecule type" value="Genomic_DNA"/>
</dbReference>
<sequence length="1181" mass="133799">MEIFKAPILEKTQLFSKISAFRPKSSFTSRHQKTPSRSKRANANFLLKYQFCISSPFSNGRKLQISAHFGRPLKRRNSLRKKLTDEQKVRQNPEPLDSGSNFQYSNYISDDIESLESNLNSGVSDGDVMEFSNVEKSKSLGDSVLLNKLESWIDQYKKDAEFWGIGSGPVFTVFQDPDGNVERVSVNEDEILRRSRVEPWSFRRDESEEDFGEANLKISHANCLAREIETGEYKLPKNSSIAKFVISGKKSNLISGLRSVTLQPGLFSKLSRIGFVVVCGSFVFWMMKRLLTVRNDEVELTKEEKEMLRRKMKSRMERETMQRGSVEILPDAQEPLMVSTERPRLDKKELMFTILEAKGLEDKLTLQNSSSTLIAGHRDLDDKIQEIREMARHARELERQDPSLLDKIGEENENVNEELSNDVEDIKMHGEVGVSFLNNLLDGDSGKPMGINGTIKPVSLDDPKTEDTGFFGEISSAENSNSLPPSTSNKTIKLASLEDPKTEDAGFFDEISSTKNSDSPTPIGTSSMTISDDGKNTAWDSKDSESTTHLSREVIQSCDTPYDHSYFLNKTSTGIKPRVIQSVEEAREYLSRKRDRREPGQEPQVKTLQEGAESVHVLNLGIDQELDGKTSQKMYKEEKVLESSMVVETLDPKPVTNACEDSTLKKTGLDCDVSQSIPIKTDDPEDAEGEYGADDLRMPRTSQDFSGSDCSTEAGPPINKERWIEKNFQEFEPVVNKIGVGFRENYMVAKQKVQEELSLSSVITQLGSDEDDSELEWMKDDGLREIVFKVRENELAGRDPFHLMDAEDKHAFFKDGISLYDPPEKIIPRWKGPPVDKDPEFLNNFVKQREAFVAGNTGISYHVNKDVQDDLKKSEKSPPHDDTSTYSAVLRPRKISQDGASTNPKTVIEGSDGSIKAGKKYGKEYWQHTKKWSHEFLESYNAETDPEVKSIMKDIGKDLDRWITEKEIQDAADMMTRIPKRKQRVAEKKLEKLKREMEMFGPQAVVSKYREYAEEKQNDYLWWLDLPFVLCIELYTNEDGVQKIGFYSLEMAADLELDPKPYHVVAFEDPGDSKNFCYIVQAHMDMLGNGRAFVVARPPKDAFREAKANGFNVTVIRKGELQLNVDQTLEEVEEQISEIGSKMYHDQIMQERSVDMGSLMKGVFGSSKPTKGFGSSKPTKG</sequence>
<feature type="compositionally biased region" description="Polar residues" evidence="1">
    <location>
        <begin position="700"/>
        <end position="711"/>
    </location>
</feature>